<reference evidence="2 3" key="1">
    <citation type="submission" date="2016-01" db="EMBL/GenBank/DDBJ databases">
        <title>The new phylogeny of the genus Mycobacterium.</title>
        <authorList>
            <person name="Tarcisio F."/>
            <person name="Conor M."/>
            <person name="Antonella G."/>
            <person name="Elisabetta G."/>
            <person name="Giulia F.S."/>
            <person name="Sara T."/>
            <person name="Anna F."/>
            <person name="Clotilde B."/>
            <person name="Roberto B."/>
            <person name="Veronica D.S."/>
            <person name="Fabio R."/>
            <person name="Monica P."/>
            <person name="Olivier J."/>
            <person name="Enrico T."/>
            <person name="Nicola S."/>
        </authorList>
    </citation>
    <scope>NUCLEOTIDE SEQUENCE [LARGE SCALE GENOMIC DNA]</scope>
    <source>
        <strain evidence="2 3">DSM 45176</strain>
    </source>
</reference>
<evidence type="ECO:0008006" key="4">
    <source>
        <dbReference type="Google" id="ProtNLM"/>
    </source>
</evidence>
<dbReference type="RefSeq" id="WP_085252970.1">
    <property type="nucleotide sequence ID" value="NZ_CAJMWJ010000001.1"/>
</dbReference>
<gene>
    <name evidence="2" type="ORF">AWC22_04620</name>
</gene>
<dbReference type="EMBL" id="LQPQ01000229">
    <property type="protein sequence ID" value="ORW61912.1"/>
    <property type="molecule type" value="Genomic_DNA"/>
</dbReference>
<sequence>MNGAENEASAEPPLTLELLADLQAGRLDDDIAARVRSRVRTDPEAAAALRALQQVRRDLAAVGADPDSAPDAPPKVAARVSTALRAAGSPGAAHAARPPVRPGRVIAGVAGLCAVIAAIGLGTRALLDAPPPAPSAPTTAQHITVSTPAPAIPLSHDELLALLERTPDYGPLDDPTRRASCLSGLGYPASTQPLAARPIEINARPGVLLVVPGDTPNDLAVYAVALNCSAADTGLLASTTVPRS</sequence>
<dbReference type="GeneID" id="93497591"/>
<evidence type="ECO:0000313" key="3">
    <source>
        <dbReference type="Proteomes" id="UP000193087"/>
    </source>
</evidence>
<evidence type="ECO:0000313" key="2">
    <source>
        <dbReference type="EMBL" id="ORW61912.1"/>
    </source>
</evidence>
<keyword evidence="3" id="KW-1185">Reference proteome</keyword>
<protein>
    <recommendedName>
        <fullName evidence="4">Anti-sigma-M factor RsmA</fullName>
    </recommendedName>
</protein>
<evidence type="ECO:0000256" key="1">
    <source>
        <dbReference type="SAM" id="Phobius"/>
    </source>
</evidence>
<dbReference type="STRING" id="486698.AWC22_04620"/>
<keyword evidence="1" id="KW-0812">Transmembrane</keyword>
<dbReference type="AlphaFoldDB" id="A0A1X2BE97"/>
<comment type="caution">
    <text evidence="2">The sequence shown here is derived from an EMBL/GenBank/DDBJ whole genome shotgun (WGS) entry which is preliminary data.</text>
</comment>
<dbReference type="OrthoDB" id="4762032at2"/>
<keyword evidence="1" id="KW-0472">Membrane</keyword>
<keyword evidence="1" id="KW-1133">Transmembrane helix</keyword>
<organism evidence="2 3">
    <name type="scientific">Mycobacterium riyadhense</name>
    <dbReference type="NCBI Taxonomy" id="486698"/>
    <lineage>
        <taxon>Bacteria</taxon>
        <taxon>Bacillati</taxon>
        <taxon>Actinomycetota</taxon>
        <taxon>Actinomycetes</taxon>
        <taxon>Mycobacteriales</taxon>
        <taxon>Mycobacteriaceae</taxon>
        <taxon>Mycobacterium</taxon>
    </lineage>
</organism>
<accession>A0A1X2BE97</accession>
<feature type="transmembrane region" description="Helical" evidence="1">
    <location>
        <begin position="105"/>
        <end position="127"/>
    </location>
</feature>
<dbReference type="Proteomes" id="UP000193087">
    <property type="component" value="Unassembled WGS sequence"/>
</dbReference>
<name>A0A1X2BE97_9MYCO</name>
<proteinExistence type="predicted"/>